<dbReference type="InterPro" id="IPR011701">
    <property type="entry name" value="MFS"/>
</dbReference>
<feature type="region of interest" description="Disordered" evidence="6">
    <location>
        <begin position="21"/>
        <end position="49"/>
    </location>
</feature>
<feature type="region of interest" description="Disordered" evidence="6">
    <location>
        <begin position="555"/>
        <end position="587"/>
    </location>
</feature>
<dbReference type="PRINTS" id="PR01036">
    <property type="entry name" value="TCRTETB"/>
</dbReference>
<accession>A0A2V5GPC2</accession>
<dbReference type="FunFam" id="1.20.1720.10:FF:000014">
    <property type="entry name" value="MFS drug transporter, putative"/>
    <property type="match status" value="1"/>
</dbReference>
<feature type="transmembrane region" description="Helical" evidence="7">
    <location>
        <begin position="122"/>
        <end position="141"/>
    </location>
</feature>
<dbReference type="AlphaFoldDB" id="A0A2V5GPC2"/>
<evidence type="ECO:0000256" key="2">
    <source>
        <dbReference type="ARBA" id="ARBA00007520"/>
    </source>
</evidence>
<comment type="similarity">
    <text evidence="2">Belongs to the major facilitator superfamily. TCR/Tet family.</text>
</comment>
<dbReference type="Pfam" id="PF07690">
    <property type="entry name" value="MFS_1"/>
    <property type="match status" value="1"/>
</dbReference>
<feature type="transmembrane region" description="Helical" evidence="7">
    <location>
        <begin position="349"/>
        <end position="373"/>
    </location>
</feature>
<feature type="transmembrane region" description="Helical" evidence="7">
    <location>
        <begin position="58"/>
        <end position="86"/>
    </location>
</feature>
<feature type="transmembrane region" description="Helical" evidence="7">
    <location>
        <begin position="92"/>
        <end position="110"/>
    </location>
</feature>
<dbReference type="InterPro" id="IPR036259">
    <property type="entry name" value="MFS_trans_sf"/>
</dbReference>
<feature type="transmembrane region" description="Helical" evidence="7">
    <location>
        <begin position="147"/>
        <end position="168"/>
    </location>
</feature>
<feature type="transmembrane region" description="Helical" evidence="7">
    <location>
        <begin position="214"/>
        <end position="233"/>
    </location>
</feature>
<feature type="transmembrane region" description="Helical" evidence="7">
    <location>
        <begin position="523"/>
        <end position="542"/>
    </location>
</feature>
<feature type="transmembrane region" description="Helical" evidence="7">
    <location>
        <begin position="245"/>
        <end position="265"/>
    </location>
</feature>
<dbReference type="PANTHER" id="PTHR23501:SF102">
    <property type="entry name" value="DRUG TRANSPORTER, PUTATIVE (AFU_ORTHOLOGUE AFUA_3G08530)-RELATED"/>
    <property type="match status" value="1"/>
</dbReference>
<evidence type="ECO:0000313" key="10">
    <source>
        <dbReference type="Proteomes" id="UP000249829"/>
    </source>
</evidence>
<evidence type="ECO:0000256" key="1">
    <source>
        <dbReference type="ARBA" id="ARBA00004141"/>
    </source>
</evidence>
<dbReference type="Proteomes" id="UP000249829">
    <property type="component" value="Unassembled WGS sequence"/>
</dbReference>
<evidence type="ECO:0000313" key="9">
    <source>
        <dbReference type="EMBL" id="PYI12865.1"/>
    </source>
</evidence>
<dbReference type="Gene3D" id="1.20.1720.10">
    <property type="entry name" value="Multidrug resistance protein D"/>
    <property type="match status" value="1"/>
</dbReference>
<dbReference type="EMBL" id="KZ825281">
    <property type="protein sequence ID" value="PYI12865.1"/>
    <property type="molecule type" value="Genomic_DNA"/>
</dbReference>
<dbReference type="SUPFAM" id="SSF103473">
    <property type="entry name" value="MFS general substrate transporter"/>
    <property type="match status" value="1"/>
</dbReference>
<proteinExistence type="inferred from homology"/>
<evidence type="ECO:0000259" key="8">
    <source>
        <dbReference type="PROSITE" id="PS50850"/>
    </source>
</evidence>
<evidence type="ECO:0000256" key="4">
    <source>
        <dbReference type="ARBA" id="ARBA00022989"/>
    </source>
</evidence>
<dbReference type="GO" id="GO:0005886">
    <property type="term" value="C:plasma membrane"/>
    <property type="evidence" value="ECO:0007669"/>
    <property type="project" value="TreeGrafter"/>
</dbReference>
<keyword evidence="10" id="KW-1185">Reference proteome</keyword>
<sequence length="587" mass="61726">MIGRSLPTTILTSKVATAASPNYTMPDTMPSSAQTPEISNRSPNDLTRPSKTTVTWTMASLCLSVLLSALDLTIVTTAMPSIVGIFQAAAGYTWVGGAYTLANAAVTPVWGTVADIWGRKPVILMAIAVFLVGSLLCALAHTMNVLLVGRVIQGLGGSGIGIMVNIIISDLFSLRDRGLYLAITSLVWAVGSAIGPVLGGVFATKLSWRWCFWINLPVGVISFAVLLLCLKVPSPKTPMAAGLKAIDWAGILLMVGGALMILLALDLGDIVYTWSSATVLCLLVFGVLSMGLFAVNEYKIARNPVIPFRLFSSPTKAAPYVVFACNNYVFIGLAYYLPLYAQAVLGASALTSGLYLLPLIVSCALAAAAAGLYMQQSGRYRPVMYIAQVLLLLGTGLLIGLHFETALARLLIFQTLAGIGVGMNLDPPILAAQAATTVRDTAAVTATMSFVRSLATAVAVVVGGVVFQNEMTAAQGALVAQLGGALASGFDGDLAASNVEQIARLPAPQRLLVRRTYFQALRMVWVMYVAFAGLASLLTLLIRAHTLRRENEGPVLGVDRARPDGAPAEPGNEMDSVGRSENVSGGD</sequence>
<gene>
    <name evidence="9" type="ORF">BO99DRAFT_486191</name>
</gene>
<evidence type="ECO:0000256" key="5">
    <source>
        <dbReference type="ARBA" id="ARBA00023136"/>
    </source>
</evidence>
<dbReference type="PROSITE" id="PS50850">
    <property type="entry name" value="MFS"/>
    <property type="match status" value="1"/>
</dbReference>
<reference evidence="9 10" key="1">
    <citation type="submission" date="2018-02" db="EMBL/GenBank/DDBJ databases">
        <title>The genomes of Aspergillus section Nigri reveals drivers in fungal speciation.</title>
        <authorList>
            <consortium name="DOE Joint Genome Institute"/>
            <person name="Vesth T.C."/>
            <person name="Nybo J."/>
            <person name="Theobald S."/>
            <person name="Brandl J."/>
            <person name="Frisvad J.C."/>
            <person name="Nielsen K.F."/>
            <person name="Lyhne E.K."/>
            <person name="Kogle M.E."/>
            <person name="Kuo A."/>
            <person name="Riley R."/>
            <person name="Clum A."/>
            <person name="Nolan M."/>
            <person name="Lipzen A."/>
            <person name="Salamov A."/>
            <person name="Henrissat B."/>
            <person name="Wiebenga A."/>
            <person name="De vries R.P."/>
            <person name="Grigoriev I.V."/>
            <person name="Mortensen U.H."/>
            <person name="Andersen M.R."/>
            <person name="Baker S.E."/>
        </authorList>
    </citation>
    <scope>NUCLEOTIDE SEQUENCE [LARGE SCALE GENOMIC DNA]</scope>
    <source>
        <strain evidence="9 10">CBS 115571</strain>
    </source>
</reference>
<keyword evidence="3 7" id="KW-0812">Transmembrane</keyword>
<dbReference type="OMA" id="IAWTMMS"/>
<organism evidence="9 10">
    <name type="scientific">Aspergillus violaceofuscus (strain CBS 115571)</name>
    <dbReference type="NCBI Taxonomy" id="1450538"/>
    <lineage>
        <taxon>Eukaryota</taxon>
        <taxon>Fungi</taxon>
        <taxon>Dikarya</taxon>
        <taxon>Ascomycota</taxon>
        <taxon>Pezizomycotina</taxon>
        <taxon>Eurotiomycetes</taxon>
        <taxon>Eurotiomycetidae</taxon>
        <taxon>Eurotiales</taxon>
        <taxon>Aspergillaceae</taxon>
        <taxon>Aspergillus</taxon>
    </lineage>
</organism>
<feature type="transmembrane region" description="Helical" evidence="7">
    <location>
        <begin position="385"/>
        <end position="403"/>
    </location>
</feature>
<evidence type="ECO:0000256" key="3">
    <source>
        <dbReference type="ARBA" id="ARBA00022692"/>
    </source>
</evidence>
<feature type="domain" description="Major facilitator superfamily (MFS) profile" evidence="8">
    <location>
        <begin position="57"/>
        <end position="547"/>
    </location>
</feature>
<dbReference type="GO" id="GO:0022857">
    <property type="term" value="F:transmembrane transporter activity"/>
    <property type="evidence" value="ECO:0007669"/>
    <property type="project" value="InterPro"/>
</dbReference>
<evidence type="ECO:0000256" key="6">
    <source>
        <dbReference type="SAM" id="MobiDB-lite"/>
    </source>
</evidence>
<keyword evidence="5 7" id="KW-0472">Membrane</keyword>
<dbReference type="InterPro" id="IPR020846">
    <property type="entry name" value="MFS_dom"/>
</dbReference>
<protein>
    <submittedName>
        <fullName evidence="9">MFS transporter</fullName>
    </submittedName>
</protein>
<dbReference type="PANTHER" id="PTHR23501">
    <property type="entry name" value="MAJOR FACILITATOR SUPERFAMILY"/>
    <property type="match status" value="1"/>
</dbReference>
<feature type="transmembrane region" description="Helical" evidence="7">
    <location>
        <begin position="317"/>
        <end position="337"/>
    </location>
</feature>
<evidence type="ECO:0000256" key="7">
    <source>
        <dbReference type="SAM" id="Phobius"/>
    </source>
</evidence>
<name>A0A2V5GPC2_ASPV1</name>
<dbReference type="Gene3D" id="1.20.1250.20">
    <property type="entry name" value="MFS general substrate transporter like domains"/>
    <property type="match status" value="1"/>
</dbReference>
<feature type="transmembrane region" description="Helical" evidence="7">
    <location>
        <begin position="271"/>
        <end position="296"/>
    </location>
</feature>
<keyword evidence="4 7" id="KW-1133">Transmembrane helix</keyword>
<comment type="subcellular location">
    <subcellularLocation>
        <location evidence="1">Membrane</location>
        <topology evidence="1">Multi-pass membrane protein</topology>
    </subcellularLocation>
</comment>
<dbReference type="CDD" id="cd17502">
    <property type="entry name" value="MFS_Azr1_MDR_like"/>
    <property type="match status" value="1"/>
</dbReference>
<feature type="transmembrane region" description="Helical" evidence="7">
    <location>
        <begin position="180"/>
        <end position="202"/>
    </location>
</feature>